<organism evidence="3 4">
    <name type="scientific">Lasiosphaeria ovina</name>
    <dbReference type="NCBI Taxonomy" id="92902"/>
    <lineage>
        <taxon>Eukaryota</taxon>
        <taxon>Fungi</taxon>
        <taxon>Dikarya</taxon>
        <taxon>Ascomycota</taxon>
        <taxon>Pezizomycotina</taxon>
        <taxon>Sordariomycetes</taxon>
        <taxon>Sordariomycetidae</taxon>
        <taxon>Sordariales</taxon>
        <taxon>Lasiosphaeriaceae</taxon>
        <taxon>Lasiosphaeria</taxon>
    </lineage>
</organism>
<feature type="domain" description="Post-transcriptional regulator MKT1 N-terminal" evidence="2">
    <location>
        <begin position="458"/>
        <end position="546"/>
    </location>
</feature>
<keyword evidence="4" id="KW-1185">Reference proteome</keyword>
<feature type="region of interest" description="Disordered" evidence="1">
    <location>
        <begin position="105"/>
        <end position="183"/>
    </location>
</feature>
<reference evidence="3" key="1">
    <citation type="journal article" date="2023" name="Mol. Phylogenet. Evol.">
        <title>Genome-scale phylogeny and comparative genomics of the fungal order Sordariales.</title>
        <authorList>
            <person name="Hensen N."/>
            <person name="Bonometti L."/>
            <person name="Westerberg I."/>
            <person name="Brannstrom I.O."/>
            <person name="Guillou S."/>
            <person name="Cros-Aarteil S."/>
            <person name="Calhoun S."/>
            <person name="Haridas S."/>
            <person name="Kuo A."/>
            <person name="Mondo S."/>
            <person name="Pangilinan J."/>
            <person name="Riley R."/>
            <person name="LaButti K."/>
            <person name="Andreopoulos B."/>
            <person name="Lipzen A."/>
            <person name="Chen C."/>
            <person name="Yan M."/>
            <person name="Daum C."/>
            <person name="Ng V."/>
            <person name="Clum A."/>
            <person name="Steindorff A."/>
            <person name="Ohm R.A."/>
            <person name="Martin F."/>
            <person name="Silar P."/>
            <person name="Natvig D.O."/>
            <person name="Lalanne C."/>
            <person name="Gautier V."/>
            <person name="Ament-Velasquez S.L."/>
            <person name="Kruys A."/>
            <person name="Hutchinson M.I."/>
            <person name="Powell A.J."/>
            <person name="Barry K."/>
            <person name="Miller A.N."/>
            <person name="Grigoriev I.V."/>
            <person name="Debuchy R."/>
            <person name="Gladieux P."/>
            <person name="Hiltunen Thoren M."/>
            <person name="Johannesson H."/>
        </authorList>
    </citation>
    <scope>NUCLEOTIDE SEQUENCE</scope>
    <source>
        <strain evidence="3">CBS 958.72</strain>
    </source>
</reference>
<gene>
    <name evidence="3" type="ORF">B0T24DRAFT_599879</name>
</gene>
<feature type="compositionally biased region" description="Basic and acidic residues" evidence="1">
    <location>
        <begin position="124"/>
        <end position="143"/>
    </location>
</feature>
<feature type="compositionally biased region" description="Polar residues" evidence="1">
    <location>
        <begin position="169"/>
        <end position="179"/>
    </location>
</feature>
<dbReference type="SUPFAM" id="SSF57903">
    <property type="entry name" value="FYVE/PHD zinc finger"/>
    <property type="match status" value="1"/>
</dbReference>
<dbReference type="Pfam" id="PF12247">
    <property type="entry name" value="MKT1_N"/>
    <property type="match status" value="1"/>
</dbReference>
<comment type="caution">
    <text evidence="3">The sequence shown here is derived from an EMBL/GenBank/DDBJ whole genome shotgun (WGS) entry which is preliminary data.</text>
</comment>
<feature type="region of interest" description="Disordered" evidence="1">
    <location>
        <begin position="1"/>
        <end position="76"/>
    </location>
</feature>
<dbReference type="InterPro" id="IPR022040">
    <property type="entry name" value="MKT1_N"/>
</dbReference>
<name>A0AAE0JS60_9PEZI</name>
<dbReference type="AlphaFoldDB" id="A0AAE0JS60"/>
<feature type="compositionally biased region" description="Basic residues" evidence="1">
    <location>
        <begin position="111"/>
        <end position="123"/>
    </location>
</feature>
<sequence>MQLPICFQNQNQSPADRSVRATKGQHKALEQLDQAVDTPKRRGKKGKKAAPEPEEPEEEVIPCVCGATEQDEDSGEPWIACDQCGAWQHNICMERPWEARRRAYEEEKTEKKKRGPKKGANKKRTSESKEESTPAPQKLKENKSTAGQKRKTLHGSQDKEAKKMRKISETQALPVQSYTAPDDMPAKITELPEAREDIEVEMREMHREPFGGNLLDFENAIESKFWENQAPSPQYGVINKDLIPILPLLGHTIQASHATSAGTMGLYVKLDGRPSEVFGLSCRHVVVPCNNAWLSDQDSYNGDLDKQQRLPVTLGRLRTKEEHTQRVRSGCAAGAQRVRRAECRTLAKLQGCMPTREWCPAAHKQKASQAHTQSARSRHAFGTQLTCIQPFSISDAVNMLRMSEKSVAIICTTFHDIIKTHDAGWLDKYRRARMAVSHFIYIAESGEVKVHDYERLTGDNHEYLGLQLPSELFHYLNTGLIGPRILSWITHGQLQVLPTVDGYASDEYKKLVSTQLVPIKEAALGLLIPRLHRGIGHKDITMRVWYDRNFTYTAWNNHDQANFGGQVATWSVDESTIKALYPGFVHGSVGSEVLSLKKPEFVAQTFLGPKEKLKGLQSAEMIKALGELNHLCGVSNKKPAMRLLHWAMRKRHSSYSHKVLSMPGGGVASVLAVSRVMAHVLPAVWCILGDDFEYQGEVVLVASQAHIMLLLLASRRLLATSKTSGSRNSSVVYVPVPGAALANATAADEERSALIVLRLVSSFWVDSQKLSQVIQEFSSSFLHFRKSFQNTVALVTPLLITRWFDRYPGEFVQLSTRCRSAVTTGPPQVSIVTERQQTPTGAATTLPASSPVRTRPVIVYRVVFLA</sequence>
<dbReference type="Gene3D" id="3.30.40.10">
    <property type="entry name" value="Zinc/RING finger domain, C3HC4 (zinc finger)"/>
    <property type="match status" value="1"/>
</dbReference>
<evidence type="ECO:0000256" key="1">
    <source>
        <dbReference type="SAM" id="MobiDB-lite"/>
    </source>
</evidence>
<dbReference type="InterPro" id="IPR013083">
    <property type="entry name" value="Znf_RING/FYVE/PHD"/>
</dbReference>
<dbReference type="EMBL" id="JAULSN010000014">
    <property type="protein sequence ID" value="KAK3360809.1"/>
    <property type="molecule type" value="Genomic_DNA"/>
</dbReference>
<protein>
    <submittedName>
        <fullName evidence="3">Temperature dependent protein affecting M2 dsRNA replication-domain-containing protein</fullName>
    </submittedName>
</protein>
<evidence type="ECO:0000313" key="3">
    <source>
        <dbReference type="EMBL" id="KAK3360809.1"/>
    </source>
</evidence>
<dbReference type="Proteomes" id="UP001287356">
    <property type="component" value="Unassembled WGS sequence"/>
</dbReference>
<proteinExistence type="predicted"/>
<evidence type="ECO:0000313" key="4">
    <source>
        <dbReference type="Proteomes" id="UP001287356"/>
    </source>
</evidence>
<evidence type="ECO:0000259" key="2">
    <source>
        <dbReference type="Pfam" id="PF12247"/>
    </source>
</evidence>
<dbReference type="InterPro" id="IPR011011">
    <property type="entry name" value="Znf_FYVE_PHD"/>
</dbReference>
<reference evidence="3" key="2">
    <citation type="submission" date="2023-06" db="EMBL/GenBank/DDBJ databases">
        <authorList>
            <consortium name="Lawrence Berkeley National Laboratory"/>
            <person name="Haridas S."/>
            <person name="Hensen N."/>
            <person name="Bonometti L."/>
            <person name="Westerberg I."/>
            <person name="Brannstrom I.O."/>
            <person name="Guillou S."/>
            <person name="Cros-Aarteil S."/>
            <person name="Calhoun S."/>
            <person name="Kuo A."/>
            <person name="Mondo S."/>
            <person name="Pangilinan J."/>
            <person name="Riley R."/>
            <person name="Labutti K."/>
            <person name="Andreopoulos B."/>
            <person name="Lipzen A."/>
            <person name="Chen C."/>
            <person name="Yanf M."/>
            <person name="Daum C."/>
            <person name="Ng V."/>
            <person name="Clum A."/>
            <person name="Steindorff A."/>
            <person name="Ohm R."/>
            <person name="Martin F."/>
            <person name="Silar P."/>
            <person name="Natvig D."/>
            <person name="Lalanne C."/>
            <person name="Gautier V."/>
            <person name="Ament-Velasquez S.L."/>
            <person name="Kruys A."/>
            <person name="Hutchinson M.I."/>
            <person name="Powell A.J."/>
            <person name="Barry K."/>
            <person name="Miller A.N."/>
            <person name="Grigoriev I.V."/>
            <person name="Debuchy R."/>
            <person name="Gladieux P."/>
            <person name="Thoren M.H."/>
            <person name="Johannesson H."/>
        </authorList>
    </citation>
    <scope>NUCLEOTIDE SEQUENCE</scope>
    <source>
        <strain evidence="3">CBS 958.72</strain>
    </source>
</reference>
<accession>A0AAE0JS60</accession>